<protein>
    <submittedName>
        <fullName evidence="2">Glycosyltransferase</fullName>
    </submittedName>
</protein>
<gene>
    <name evidence="2" type="ORF">CSR02_15125</name>
</gene>
<dbReference type="PANTHER" id="PTHR44395:SF1">
    <property type="entry name" value="PROTEIN O-MANNOSYL-TRANSFERASE TMTC3"/>
    <property type="match status" value="1"/>
</dbReference>
<dbReference type="AlphaFoldDB" id="A0A2G4R886"/>
<dbReference type="SUPFAM" id="SSF48452">
    <property type="entry name" value="TPR-like"/>
    <property type="match status" value="1"/>
</dbReference>
<dbReference type="GO" id="GO:0016740">
    <property type="term" value="F:transferase activity"/>
    <property type="evidence" value="ECO:0007669"/>
    <property type="project" value="UniProtKB-KW"/>
</dbReference>
<keyword evidence="1" id="KW-0802">TPR repeat</keyword>
<evidence type="ECO:0000313" key="2">
    <source>
        <dbReference type="EMBL" id="PHY92760.1"/>
    </source>
</evidence>
<dbReference type="InterPro" id="IPR019734">
    <property type="entry name" value="TPR_rpt"/>
</dbReference>
<dbReference type="Gene3D" id="3.40.50.2000">
    <property type="entry name" value="Glycogen Phosphorylase B"/>
    <property type="match status" value="1"/>
</dbReference>
<accession>A0A2G4R886</accession>
<evidence type="ECO:0000256" key="1">
    <source>
        <dbReference type="PROSITE-ProRule" id="PRU00339"/>
    </source>
</evidence>
<keyword evidence="3" id="KW-1185">Reference proteome</keyword>
<dbReference type="RefSeq" id="WP_099542239.1">
    <property type="nucleotide sequence ID" value="NZ_PEBQ01000196.1"/>
</dbReference>
<sequence length="480" mass="53760">MPTDLSENHKQALNHYVRGQNLEAIKIFESELAISAGSAKDQAILLNNYAAALNKANRFDDAYKAVQKALGLDPQLADAWCNLGNVLTQLQRFPEAVAAYKQCLDIDGFHAIGISNMAMAVDVLGKEELALNLHKMAVKLDPENEQTRTNYALSLLKSGHFEEGFREYEWRWTTYLKRKGMDRPQWKGEPFEGKTLLVTTEGGYGDMLQFCRFLPQITSSPHSGAVCTTVRAPLLRLLRHSFPDQVFTEEKEGSASPPHDLQSSVMSLPFALGTTIDTIPLAGGYLSVPEDIKEVWRKRVEEDLKDPLLLQKKSKKRPLLIGLVWAGAAHSEVRTAELANRRRSTDLGTFAPLAQALPNALFYSLQIGDKADQAGYPPSGMRIIDRTTQINDFADTAGLIANLDVVVAVDTSTAHLAAGLGKLVIMLSRYDQCWRWMKDRIDTPWYKSMTIYQQKQPFDWSYPINRACRDLKRKSNLISS</sequence>
<dbReference type="PANTHER" id="PTHR44395">
    <property type="match status" value="1"/>
</dbReference>
<dbReference type="InterPro" id="IPR011990">
    <property type="entry name" value="TPR-like_helical_dom_sf"/>
</dbReference>
<comment type="caution">
    <text evidence="2">The sequence shown here is derived from an EMBL/GenBank/DDBJ whole genome shotgun (WGS) entry which is preliminary data.</text>
</comment>
<keyword evidence="2" id="KW-0808">Transferase</keyword>
<dbReference type="SUPFAM" id="SSF53756">
    <property type="entry name" value="UDP-Glycosyltransferase/glycogen phosphorylase"/>
    <property type="match status" value="1"/>
</dbReference>
<dbReference type="SMART" id="SM00028">
    <property type="entry name" value="TPR"/>
    <property type="match status" value="3"/>
</dbReference>
<dbReference type="Proteomes" id="UP000228751">
    <property type="component" value="Unassembled WGS sequence"/>
</dbReference>
<dbReference type="EMBL" id="PEBQ01000196">
    <property type="protein sequence ID" value="PHY92760.1"/>
    <property type="molecule type" value="Genomic_DNA"/>
</dbReference>
<feature type="repeat" description="TPR" evidence="1">
    <location>
        <begin position="77"/>
        <end position="110"/>
    </location>
</feature>
<dbReference type="Gene3D" id="1.25.40.10">
    <property type="entry name" value="Tetratricopeptide repeat domain"/>
    <property type="match status" value="1"/>
</dbReference>
<feature type="repeat" description="TPR" evidence="1">
    <location>
        <begin position="43"/>
        <end position="76"/>
    </location>
</feature>
<dbReference type="PROSITE" id="PS50005">
    <property type="entry name" value="TPR"/>
    <property type="match status" value="2"/>
</dbReference>
<dbReference type="Pfam" id="PF00515">
    <property type="entry name" value="TPR_1"/>
    <property type="match status" value="1"/>
</dbReference>
<organism evidence="2 3">
    <name type="scientific">Acetobacter pomorum</name>
    <dbReference type="NCBI Taxonomy" id="65959"/>
    <lineage>
        <taxon>Bacteria</taxon>
        <taxon>Pseudomonadati</taxon>
        <taxon>Pseudomonadota</taxon>
        <taxon>Alphaproteobacteria</taxon>
        <taxon>Acetobacterales</taxon>
        <taxon>Acetobacteraceae</taxon>
        <taxon>Acetobacter</taxon>
    </lineage>
</organism>
<reference evidence="2 3" key="1">
    <citation type="submission" date="2017-10" db="EMBL/GenBank/DDBJ databases">
        <title>Genomic analysis of the genus Acetobacter.</title>
        <authorList>
            <person name="Kim K.H."/>
            <person name="Chun B.H."/>
            <person name="Son A.R."/>
            <person name="Jeon C.O."/>
        </authorList>
    </citation>
    <scope>NUCLEOTIDE SEQUENCE [LARGE SCALE GENOMIC DNA]</scope>
    <source>
        <strain evidence="2 3">LHT 2458</strain>
    </source>
</reference>
<evidence type="ECO:0000313" key="3">
    <source>
        <dbReference type="Proteomes" id="UP000228751"/>
    </source>
</evidence>
<name>A0A2G4R886_9PROT</name>
<proteinExistence type="predicted"/>
<dbReference type="OrthoDB" id="9778733at2"/>